<dbReference type="EMBL" id="JALPRX010000050">
    <property type="protein sequence ID" value="MCK8785185.1"/>
    <property type="molecule type" value="Genomic_DNA"/>
</dbReference>
<dbReference type="Proteomes" id="UP001139516">
    <property type="component" value="Unassembled WGS sequence"/>
</dbReference>
<feature type="region of interest" description="Disordered" evidence="1">
    <location>
        <begin position="1"/>
        <end position="31"/>
    </location>
</feature>
<reference evidence="2" key="1">
    <citation type="submission" date="2022-04" db="EMBL/GenBank/DDBJ databases">
        <title>Roseomonas acroporae sp. nov., isolated from coral Acropora digitifera.</title>
        <authorList>
            <person name="Sun H."/>
        </authorList>
    </citation>
    <scope>NUCLEOTIDE SEQUENCE</scope>
    <source>
        <strain evidence="2">NAR14</strain>
    </source>
</reference>
<evidence type="ECO:0000313" key="3">
    <source>
        <dbReference type="Proteomes" id="UP001139516"/>
    </source>
</evidence>
<dbReference type="PANTHER" id="PTHR37466:SF1">
    <property type="entry name" value="SLR1628 PROTEIN"/>
    <property type="match status" value="1"/>
</dbReference>
<name>A0A9X1Y8U2_9PROT</name>
<feature type="compositionally biased region" description="Basic and acidic residues" evidence="1">
    <location>
        <begin position="12"/>
        <end position="30"/>
    </location>
</feature>
<gene>
    <name evidence="2" type="ORF">M0638_12400</name>
</gene>
<dbReference type="AlphaFoldDB" id="A0A9X1Y8U2"/>
<protein>
    <submittedName>
        <fullName evidence="2">DUF2237 domain-containing protein</fullName>
    </submittedName>
</protein>
<keyword evidence="3" id="KW-1185">Reference proteome</keyword>
<proteinExistence type="predicted"/>
<accession>A0A9X1Y8U2</accession>
<dbReference type="PANTHER" id="PTHR37466">
    <property type="entry name" value="SLR1628 PROTEIN"/>
    <property type="match status" value="1"/>
</dbReference>
<evidence type="ECO:0000313" key="2">
    <source>
        <dbReference type="EMBL" id="MCK8785185.1"/>
    </source>
</evidence>
<evidence type="ECO:0000256" key="1">
    <source>
        <dbReference type="SAM" id="MobiDB-lite"/>
    </source>
</evidence>
<dbReference type="InterPro" id="IPR018714">
    <property type="entry name" value="DUF2237"/>
</dbReference>
<dbReference type="RefSeq" id="WP_248667304.1">
    <property type="nucleotide sequence ID" value="NZ_JALPRX010000050.1"/>
</dbReference>
<dbReference type="Gene3D" id="3.30.56.110">
    <property type="entry name" value="Protein of unknown function DUF2237"/>
    <property type="match status" value="1"/>
</dbReference>
<sequence length="149" mass="16017">MRGTEGGPAGPPEDRPDRRPAGHPVARPEGRNVVGGKLLPCSVAPLTGFFRDGCCNTAPEDFGLHTVCAEMTEEFLEFSKRRGNDLSTPRPEYGFAGLRPGDRWCLCAARWQEALAAGCAPPVLLEATHVATLEVVGIEVLRLHAVDLD</sequence>
<dbReference type="Pfam" id="PF09996">
    <property type="entry name" value="DUF2237"/>
    <property type="match status" value="1"/>
</dbReference>
<organism evidence="2 3">
    <name type="scientific">Roseomonas acroporae</name>
    <dbReference type="NCBI Taxonomy" id="2937791"/>
    <lineage>
        <taxon>Bacteria</taxon>
        <taxon>Pseudomonadati</taxon>
        <taxon>Pseudomonadota</taxon>
        <taxon>Alphaproteobacteria</taxon>
        <taxon>Acetobacterales</taxon>
        <taxon>Roseomonadaceae</taxon>
        <taxon>Roseomonas</taxon>
    </lineage>
</organism>
<comment type="caution">
    <text evidence="2">The sequence shown here is derived from an EMBL/GenBank/DDBJ whole genome shotgun (WGS) entry which is preliminary data.</text>
</comment>